<dbReference type="AlphaFoldDB" id="A0AAV7TJ17"/>
<feature type="region of interest" description="Disordered" evidence="1">
    <location>
        <begin position="41"/>
        <end position="62"/>
    </location>
</feature>
<name>A0AAV7TJ17_PLEWA</name>
<keyword evidence="3" id="KW-1185">Reference proteome</keyword>
<organism evidence="2 3">
    <name type="scientific">Pleurodeles waltl</name>
    <name type="common">Iberian ribbed newt</name>
    <dbReference type="NCBI Taxonomy" id="8319"/>
    <lineage>
        <taxon>Eukaryota</taxon>
        <taxon>Metazoa</taxon>
        <taxon>Chordata</taxon>
        <taxon>Craniata</taxon>
        <taxon>Vertebrata</taxon>
        <taxon>Euteleostomi</taxon>
        <taxon>Amphibia</taxon>
        <taxon>Batrachia</taxon>
        <taxon>Caudata</taxon>
        <taxon>Salamandroidea</taxon>
        <taxon>Salamandridae</taxon>
        <taxon>Pleurodelinae</taxon>
        <taxon>Pleurodeles</taxon>
    </lineage>
</organism>
<proteinExistence type="predicted"/>
<evidence type="ECO:0000313" key="3">
    <source>
        <dbReference type="Proteomes" id="UP001066276"/>
    </source>
</evidence>
<reference evidence="2" key="1">
    <citation type="journal article" date="2022" name="bioRxiv">
        <title>Sequencing and chromosome-scale assembly of the giantPleurodeles waltlgenome.</title>
        <authorList>
            <person name="Brown T."/>
            <person name="Elewa A."/>
            <person name="Iarovenko S."/>
            <person name="Subramanian E."/>
            <person name="Araus A.J."/>
            <person name="Petzold A."/>
            <person name="Susuki M."/>
            <person name="Suzuki K.-i.T."/>
            <person name="Hayashi T."/>
            <person name="Toyoda A."/>
            <person name="Oliveira C."/>
            <person name="Osipova E."/>
            <person name="Leigh N.D."/>
            <person name="Simon A."/>
            <person name="Yun M.H."/>
        </authorList>
    </citation>
    <scope>NUCLEOTIDE SEQUENCE</scope>
    <source>
        <strain evidence="2">20211129_DDA</strain>
        <tissue evidence="2">Liver</tissue>
    </source>
</reference>
<evidence type="ECO:0000313" key="2">
    <source>
        <dbReference type="EMBL" id="KAJ1176126.1"/>
    </source>
</evidence>
<protein>
    <submittedName>
        <fullName evidence="2">Uncharacterized protein</fullName>
    </submittedName>
</protein>
<comment type="caution">
    <text evidence="2">The sequence shown here is derived from an EMBL/GenBank/DDBJ whole genome shotgun (WGS) entry which is preliminary data.</text>
</comment>
<dbReference type="EMBL" id="JANPWB010000006">
    <property type="protein sequence ID" value="KAJ1176126.1"/>
    <property type="molecule type" value="Genomic_DNA"/>
</dbReference>
<evidence type="ECO:0000256" key="1">
    <source>
        <dbReference type="SAM" id="MobiDB-lite"/>
    </source>
</evidence>
<accession>A0AAV7TJ17</accession>
<sequence>MPTVTAITAETDCLLAALINMGKSDKNHSKLQFDQRKALKAEAEQMAASDPGAEASMQEEEPDLKQILAAMQQSLAKTDSKMDSLFFRMDRMTERLDKNAERLHQMEKGISDMEDDYTMLNSSR</sequence>
<dbReference type="Proteomes" id="UP001066276">
    <property type="component" value="Chromosome 3_2"/>
</dbReference>
<gene>
    <name evidence="2" type="ORF">NDU88_001409</name>
</gene>